<dbReference type="GeneID" id="89989253"/>
<comment type="similarity">
    <text evidence="1">Belongs to the RutC family.</text>
</comment>
<name>A0ABZ2ARS6_9TREE</name>
<reference evidence="2 3" key="1">
    <citation type="submission" date="2024-01" db="EMBL/GenBank/DDBJ databases">
        <title>Comparative genomics of Cryptococcus and Kwoniella reveals pathogenesis evolution and contrasting modes of karyotype evolution via chromosome fusion or intercentromeric recombination.</title>
        <authorList>
            <person name="Coelho M.A."/>
            <person name="David-Palma M."/>
            <person name="Shea T."/>
            <person name="Bowers K."/>
            <person name="McGinley-Smith S."/>
            <person name="Mohammad A.W."/>
            <person name="Gnirke A."/>
            <person name="Yurkov A.M."/>
            <person name="Nowrousian M."/>
            <person name="Sun S."/>
            <person name="Cuomo C.A."/>
            <person name="Heitman J."/>
        </authorList>
    </citation>
    <scope>NUCLEOTIDE SEQUENCE [LARGE SCALE GENOMIC DNA]</scope>
    <source>
        <strain evidence="2 3">7685027</strain>
    </source>
</reference>
<dbReference type="Proteomes" id="UP001432216">
    <property type="component" value="Chromosome 4"/>
</dbReference>
<evidence type="ECO:0000313" key="2">
    <source>
        <dbReference type="EMBL" id="WVO21174.1"/>
    </source>
</evidence>
<keyword evidence="3" id="KW-1185">Reference proteome</keyword>
<proteinExistence type="inferred from homology"/>
<dbReference type="SUPFAM" id="SSF55298">
    <property type="entry name" value="YjgF-like"/>
    <property type="match status" value="1"/>
</dbReference>
<evidence type="ECO:0000256" key="1">
    <source>
        <dbReference type="ARBA" id="ARBA00010552"/>
    </source>
</evidence>
<dbReference type="PANTHER" id="PTHR11803">
    <property type="entry name" value="2-IMINOBUTANOATE/2-IMINOPROPANOATE DEAMINASE RIDA"/>
    <property type="match status" value="1"/>
</dbReference>
<dbReference type="InterPro" id="IPR035959">
    <property type="entry name" value="RutC-like_sf"/>
</dbReference>
<dbReference type="Pfam" id="PF01042">
    <property type="entry name" value="Ribonuc_L-PSP"/>
    <property type="match status" value="1"/>
</dbReference>
<dbReference type="PANTHER" id="PTHR11803:SF58">
    <property type="entry name" value="PROTEIN HMF1-RELATED"/>
    <property type="match status" value="1"/>
</dbReference>
<accession>A0ABZ2ARS6</accession>
<dbReference type="Gene3D" id="3.30.1330.40">
    <property type="entry name" value="RutC-like"/>
    <property type="match status" value="1"/>
</dbReference>
<dbReference type="EMBL" id="CP143809">
    <property type="protein sequence ID" value="WVO21174.1"/>
    <property type="molecule type" value="Genomic_DNA"/>
</dbReference>
<organism evidence="2 3">
    <name type="scientific">Cryptococcus decagattii</name>
    <dbReference type="NCBI Taxonomy" id="1859122"/>
    <lineage>
        <taxon>Eukaryota</taxon>
        <taxon>Fungi</taxon>
        <taxon>Dikarya</taxon>
        <taxon>Basidiomycota</taxon>
        <taxon>Agaricomycotina</taxon>
        <taxon>Tremellomycetes</taxon>
        <taxon>Tremellales</taxon>
        <taxon>Cryptococcaceae</taxon>
        <taxon>Cryptococcus</taxon>
        <taxon>Cryptococcus gattii species complex</taxon>
    </lineage>
</organism>
<dbReference type="InterPro" id="IPR006175">
    <property type="entry name" value="YjgF/YER057c/UK114"/>
</dbReference>
<sequence>MPAKYTFVKTDNAPPPIGLYCQATKYNRTIYSTGCIDLDPKTQEVVDGGIEAQSQISEKDYAYAQALLEVSDSSFDSVVKVTLFLKDLRLCSLQCHLR</sequence>
<evidence type="ECO:0000313" key="3">
    <source>
        <dbReference type="Proteomes" id="UP001432216"/>
    </source>
</evidence>
<gene>
    <name evidence="2" type="ORF">IAS62_002480</name>
</gene>
<dbReference type="RefSeq" id="XP_064720413.1">
    <property type="nucleotide sequence ID" value="XM_064864341.1"/>
</dbReference>
<protein>
    <submittedName>
        <fullName evidence="2">Uncharacterized protein</fullName>
    </submittedName>
</protein>